<keyword evidence="7" id="KW-0863">Zinc-finger</keyword>
<organism evidence="14 15">
    <name type="scientific">Kryptolebias marmoratus</name>
    <name type="common">Mangrove killifish</name>
    <name type="synonym">Rivulus marmoratus</name>
    <dbReference type="NCBI Taxonomy" id="37003"/>
    <lineage>
        <taxon>Eukaryota</taxon>
        <taxon>Metazoa</taxon>
        <taxon>Chordata</taxon>
        <taxon>Craniata</taxon>
        <taxon>Vertebrata</taxon>
        <taxon>Euteleostomi</taxon>
        <taxon>Actinopterygii</taxon>
        <taxon>Neopterygii</taxon>
        <taxon>Teleostei</taxon>
        <taxon>Neoteleostei</taxon>
        <taxon>Acanthomorphata</taxon>
        <taxon>Ovalentaria</taxon>
        <taxon>Atherinomorphae</taxon>
        <taxon>Cyprinodontiformes</taxon>
        <taxon>Rivulidae</taxon>
        <taxon>Kryptolebias</taxon>
    </lineage>
</organism>
<evidence type="ECO:0000256" key="6">
    <source>
        <dbReference type="ARBA" id="ARBA00022723"/>
    </source>
</evidence>
<dbReference type="KEGG" id="kmr:108238614"/>
<dbReference type="Proteomes" id="UP000264800">
    <property type="component" value="Unplaced"/>
</dbReference>
<feature type="transmembrane region" description="Helical" evidence="12">
    <location>
        <begin position="244"/>
        <end position="264"/>
    </location>
</feature>
<dbReference type="InterPro" id="IPR051652">
    <property type="entry name" value="MDM2_MDM4_MUL1"/>
</dbReference>
<keyword evidence="5 12" id="KW-0812">Transmembrane</keyword>
<dbReference type="EC" id="2.3.2.27" evidence="3"/>
<sequence length="272" mass="30331">MGDSSINPLVLIGVGSSFAFSGLFYQLYQEKKKELKKLKEIPVFKPDQHFVKVLNSTPHKRIQYVAVEGVVQADVEPLASQFVPRCFGVIQKIAMEEQWKYFNYVTKTWNSRTVNKKETNNSVPFSLVSPGSYMPDVYVRVQSPLEASGCFLERVHFKVRRAEEGVVDVVLQGLSGEKPVAMVQSEEMLRVGSSLTGFGEVVLEGGQVVRLQAPQDGRKYILVPSDYRSFMDRHEASASMWKKLTAVTGITGASLLAGLVYNVIGKQDDKSK</sequence>
<evidence type="ECO:0000256" key="8">
    <source>
        <dbReference type="ARBA" id="ARBA00022786"/>
    </source>
</evidence>
<evidence type="ECO:0000313" key="15">
    <source>
        <dbReference type="Proteomes" id="UP000264800"/>
    </source>
</evidence>
<reference evidence="14" key="1">
    <citation type="submission" date="2025-08" db="UniProtKB">
        <authorList>
            <consortium name="Ensembl"/>
        </authorList>
    </citation>
    <scope>IDENTIFICATION</scope>
</reference>
<dbReference type="AlphaFoldDB" id="A0A3Q3BBN1"/>
<dbReference type="GO" id="GO:0016567">
    <property type="term" value="P:protein ubiquitination"/>
    <property type="evidence" value="ECO:0007669"/>
    <property type="project" value="InterPro"/>
</dbReference>
<comment type="subcellular location">
    <subcellularLocation>
        <location evidence="2">Membrane</location>
        <topology evidence="2">Multi-pass membrane protein</topology>
    </subcellularLocation>
</comment>
<keyword evidence="6" id="KW-0479">Metal-binding</keyword>
<dbReference type="STRING" id="37003.ENSKMAP00000026895"/>
<feature type="transmembrane region" description="Helical" evidence="12">
    <location>
        <begin position="6"/>
        <end position="28"/>
    </location>
</feature>
<evidence type="ECO:0000256" key="4">
    <source>
        <dbReference type="ARBA" id="ARBA00022679"/>
    </source>
</evidence>
<name>A0A3Q3BBN1_KRYMA</name>
<dbReference type="PANTHER" id="PTHR12183:SF36">
    <property type="entry name" value="RING-TYPE E3 UBIQUITIN TRANSFERASE"/>
    <property type="match status" value="1"/>
</dbReference>
<evidence type="ECO:0000256" key="10">
    <source>
        <dbReference type="ARBA" id="ARBA00022989"/>
    </source>
</evidence>
<keyword evidence="4" id="KW-0808">Transferase</keyword>
<comment type="catalytic activity">
    <reaction evidence="1">
        <text>S-ubiquitinyl-[E2 ubiquitin-conjugating enzyme]-L-cysteine + [acceptor protein]-L-lysine = [E2 ubiquitin-conjugating enzyme]-L-cysteine + N(6)-ubiquitinyl-[acceptor protein]-L-lysine.</text>
        <dbReference type="EC" id="2.3.2.27"/>
    </reaction>
</comment>
<evidence type="ECO:0000256" key="3">
    <source>
        <dbReference type="ARBA" id="ARBA00012483"/>
    </source>
</evidence>
<keyword evidence="10 12" id="KW-1133">Transmembrane helix</keyword>
<evidence type="ECO:0000256" key="11">
    <source>
        <dbReference type="ARBA" id="ARBA00023136"/>
    </source>
</evidence>
<evidence type="ECO:0000256" key="5">
    <source>
        <dbReference type="ARBA" id="ARBA00022692"/>
    </source>
</evidence>
<keyword evidence="11 12" id="KW-0472">Membrane</keyword>
<feature type="domain" description="E3 Ubiquitin ligase MUL1-like" evidence="13">
    <location>
        <begin position="106"/>
        <end position="252"/>
    </location>
</feature>
<keyword evidence="15" id="KW-1185">Reference proteome</keyword>
<protein>
    <recommendedName>
        <fullName evidence="3">RING-type E3 ubiquitin transferase</fullName>
        <ecNumber evidence="3">2.3.2.27</ecNumber>
    </recommendedName>
</protein>
<dbReference type="GO" id="GO:0008270">
    <property type="term" value="F:zinc ion binding"/>
    <property type="evidence" value="ECO:0007669"/>
    <property type="project" value="UniProtKB-KW"/>
</dbReference>
<evidence type="ECO:0000256" key="2">
    <source>
        <dbReference type="ARBA" id="ARBA00004141"/>
    </source>
</evidence>
<evidence type="ECO:0000256" key="1">
    <source>
        <dbReference type="ARBA" id="ARBA00000900"/>
    </source>
</evidence>
<dbReference type="GO" id="GO:0061630">
    <property type="term" value="F:ubiquitin protein ligase activity"/>
    <property type="evidence" value="ECO:0007669"/>
    <property type="project" value="UniProtKB-EC"/>
</dbReference>
<keyword evidence="8" id="KW-0833">Ubl conjugation pathway</keyword>
<accession>A0A3Q3BBN1</accession>
<dbReference type="InterPro" id="IPR022170">
    <property type="entry name" value="MUL1-like"/>
</dbReference>
<proteinExistence type="predicted"/>
<evidence type="ECO:0000259" key="13">
    <source>
        <dbReference type="Pfam" id="PF12483"/>
    </source>
</evidence>
<evidence type="ECO:0000256" key="7">
    <source>
        <dbReference type="ARBA" id="ARBA00022771"/>
    </source>
</evidence>
<dbReference type="Ensembl" id="ENSKMAT00000027234.1">
    <property type="protein sequence ID" value="ENSKMAP00000026895.1"/>
    <property type="gene ID" value="ENSKMAG00000019945.1"/>
</dbReference>
<dbReference type="GeneID" id="108238614"/>
<dbReference type="RefSeq" id="XP_017276306.1">
    <property type="nucleotide sequence ID" value="XM_017420817.3"/>
</dbReference>
<dbReference type="OrthoDB" id="66726at2759"/>
<dbReference type="PANTHER" id="PTHR12183">
    <property type="entry name" value="MITOCHONDRIAL UBIQUITIN LIGASE ACTIVATOR OF NFKB 1"/>
    <property type="match status" value="1"/>
</dbReference>
<dbReference type="GO" id="GO:0016020">
    <property type="term" value="C:membrane"/>
    <property type="evidence" value="ECO:0007669"/>
    <property type="project" value="UniProtKB-SubCell"/>
</dbReference>
<evidence type="ECO:0000313" key="14">
    <source>
        <dbReference type="Ensembl" id="ENSKMAP00000026895.1"/>
    </source>
</evidence>
<reference evidence="14" key="2">
    <citation type="submission" date="2025-09" db="UniProtKB">
        <authorList>
            <consortium name="Ensembl"/>
        </authorList>
    </citation>
    <scope>IDENTIFICATION</scope>
</reference>
<evidence type="ECO:0000256" key="9">
    <source>
        <dbReference type="ARBA" id="ARBA00022833"/>
    </source>
</evidence>
<dbReference type="CTD" id="402879"/>
<dbReference type="OMA" id="TWNSRTM"/>
<dbReference type="GeneTree" id="ENSGT01060000249153"/>
<evidence type="ECO:0000256" key="12">
    <source>
        <dbReference type="SAM" id="Phobius"/>
    </source>
</evidence>
<dbReference type="Pfam" id="PF12483">
    <property type="entry name" value="GIDE"/>
    <property type="match status" value="1"/>
</dbReference>
<keyword evidence="9" id="KW-0862">Zinc</keyword>